<evidence type="ECO:0000313" key="2">
    <source>
        <dbReference type="Proteomes" id="UP000032142"/>
    </source>
</evidence>
<protein>
    <submittedName>
        <fullName evidence="1">Uncharacterized protein</fullName>
    </submittedName>
</protein>
<sequence length="30" mass="3545">MICKSLFLLYPICIKRAPQPYLFFTVRGIL</sequence>
<evidence type="ECO:0000313" key="1">
    <source>
        <dbReference type="EMBL" id="KHG00107.1"/>
    </source>
</evidence>
<dbReference type="EMBL" id="JRRC01112521">
    <property type="protein sequence ID" value="KHG00107.1"/>
    <property type="molecule type" value="Genomic_DNA"/>
</dbReference>
<accession>A0A0B0MI91</accession>
<gene>
    <name evidence="1" type="ORF">F383_38771</name>
</gene>
<dbReference type="AlphaFoldDB" id="A0A0B0MI91"/>
<reference evidence="2" key="1">
    <citation type="submission" date="2014-09" db="EMBL/GenBank/DDBJ databases">
        <authorList>
            <person name="Mudge J."/>
            <person name="Ramaraj T."/>
            <person name="Lindquist I.E."/>
            <person name="Bharti A.K."/>
            <person name="Sundararajan A."/>
            <person name="Cameron C.T."/>
            <person name="Woodward J.E."/>
            <person name="May G.D."/>
            <person name="Brubaker C."/>
            <person name="Broadhvest J."/>
            <person name="Wilkins T.A."/>
        </authorList>
    </citation>
    <scope>NUCLEOTIDE SEQUENCE</scope>
    <source>
        <strain evidence="2">cv. AKA8401</strain>
    </source>
</reference>
<proteinExistence type="predicted"/>
<comment type="caution">
    <text evidence="1">The sequence shown here is derived from an EMBL/GenBank/DDBJ whole genome shotgun (WGS) entry which is preliminary data.</text>
</comment>
<dbReference type="Proteomes" id="UP000032142">
    <property type="component" value="Unassembled WGS sequence"/>
</dbReference>
<keyword evidence="2" id="KW-1185">Reference proteome</keyword>
<organism evidence="1 2">
    <name type="scientific">Gossypium arboreum</name>
    <name type="common">Tree cotton</name>
    <name type="synonym">Gossypium nanking</name>
    <dbReference type="NCBI Taxonomy" id="29729"/>
    <lineage>
        <taxon>Eukaryota</taxon>
        <taxon>Viridiplantae</taxon>
        <taxon>Streptophyta</taxon>
        <taxon>Embryophyta</taxon>
        <taxon>Tracheophyta</taxon>
        <taxon>Spermatophyta</taxon>
        <taxon>Magnoliopsida</taxon>
        <taxon>eudicotyledons</taxon>
        <taxon>Gunneridae</taxon>
        <taxon>Pentapetalae</taxon>
        <taxon>rosids</taxon>
        <taxon>malvids</taxon>
        <taxon>Malvales</taxon>
        <taxon>Malvaceae</taxon>
        <taxon>Malvoideae</taxon>
        <taxon>Gossypium</taxon>
    </lineage>
</organism>
<name>A0A0B0MI91_GOSAR</name>